<keyword evidence="1" id="KW-0175">Coiled coil</keyword>
<comment type="caution">
    <text evidence="3">The sequence shown here is derived from an EMBL/GenBank/DDBJ whole genome shotgun (WGS) entry which is preliminary data.</text>
</comment>
<dbReference type="Proteomes" id="UP000295192">
    <property type="component" value="Unassembled WGS sequence"/>
</dbReference>
<sequence>MQESRRMTIDLMVWLTMFSIIFVQTVNPHVTHPIDFKANVNKKAAQVKQQRDKLGSYRNKINLLQSDINSLQRSINYLLYLLDDNKTDHRPRPPSYNFS</sequence>
<protein>
    <submittedName>
        <fullName evidence="3">Uncharacterized protein</fullName>
    </submittedName>
</protein>
<organism evidence="3 4">
    <name type="scientific">Drosophila navojoa</name>
    <name type="common">Fruit fly</name>
    <dbReference type="NCBI Taxonomy" id="7232"/>
    <lineage>
        <taxon>Eukaryota</taxon>
        <taxon>Metazoa</taxon>
        <taxon>Ecdysozoa</taxon>
        <taxon>Arthropoda</taxon>
        <taxon>Hexapoda</taxon>
        <taxon>Insecta</taxon>
        <taxon>Pterygota</taxon>
        <taxon>Neoptera</taxon>
        <taxon>Endopterygota</taxon>
        <taxon>Diptera</taxon>
        <taxon>Brachycera</taxon>
        <taxon>Muscomorpha</taxon>
        <taxon>Ephydroidea</taxon>
        <taxon>Drosophilidae</taxon>
        <taxon>Drosophila</taxon>
    </lineage>
</organism>
<dbReference type="EMBL" id="LSRL02000002">
    <property type="protein sequence ID" value="TDG53183.1"/>
    <property type="molecule type" value="Genomic_DNA"/>
</dbReference>
<evidence type="ECO:0000256" key="2">
    <source>
        <dbReference type="SAM" id="SignalP"/>
    </source>
</evidence>
<feature type="coiled-coil region" evidence="1">
    <location>
        <begin position="47"/>
        <end position="74"/>
    </location>
</feature>
<keyword evidence="4" id="KW-1185">Reference proteome</keyword>
<evidence type="ECO:0000313" key="4">
    <source>
        <dbReference type="Proteomes" id="UP000295192"/>
    </source>
</evidence>
<reference evidence="3 4" key="1">
    <citation type="journal article" date="2019" name="J. Hered.">
        <title>An Improved Genome Assembly for Drosophila navojoa, the Basal Species in the mojavensis Cluster.</title>
        <authorList>
            <person name="Vanderlinde T."/>
            <person name="Dupim E.G."/>
            <person name="Nazario-Yepiz N.O."/>
            <person name="Carvalho A.B."/>
        </authorList>
    </citation>
    <scope>NUCLEOTIDE SEQUENCE [LARGE SCALE GENOMIC DNA]</scope>
    <source>
        <strain evidence="3">Navoj_Jal97</strain>
        <tissue evidence="3">Whole organism</tissue>
    </source>
</reference>
<evidence type="ECO:0000313" key="3">
    <source>
        <dbReference type="EMBL" id="TDG53183.1"/>
    </source>
</evidence>
<name>A0A484BWW0_DRONA</name>
<accession>A0A484BWW0</accession>
<proteinExistence type="predicted"/>
<gene>
    <name evidence="3" type="ORF">AWZ03_000726</name>
</gene>
<dbReference type="AlphaFoldDB" id="A0A484BWW0"/>
<keyword evidence="2" id="KW-0732">Signal</keyword>
<evidence type="ECO:0000256" key="1">
    <source>
        <dbReference type="SAM" id="Coils"/>
    </source>
</evidence>
<feature type="signal peptide" evidence="2">
    <location>
        <begin position="1"/>
        <end position="25"/>
    </location>
</feature>
<feature type="chain" id="PRO_5019755303" evidence="2">
    <location>
        <begin position="26"/>
        <end position="99"/>
    </location>
</feature>